<dbReference type="OrthoDB" id="9807193at2"/>
<dbReference type="AlphaFoldDB" id="A0A2Z6AVI1"/>
<dbReference type="KEGG" id="dfl:DFE_0518"/>
<sequence>MHSLTSDAARHTIIDRREGHYLSFPDLWRTPDGELLCAYREADEHVPNRRRLLLSRSMDGGASWTPPQQLHPTQGHCPRFSQPRAKELILIDDAARLLYRSHDQGRTWTEGKHAGMPYGIPDRVMALPDGSWLSTAHRHEGEHNPIAGQKPATQGVFRSQDHGANWEKIATLGGDPNLVLCEASMTRLPDGRILALLRENSQVFEPMYFTFSSDDGRTWSAPEASMLIGHRPTLGLTRDKRLLVTYRNRGPAGGTVAWLGDIADLEGFAVHSSVQHGPEPELTTEGLLLKTSDHSRPIYALYPLTNPIQARATLEARVKATGAGGLMRLGIAWQITETAMSPLLPPEEHEGAEDVPRDLSIPLPHDQFNTIRLEYNRGCLEVLVNDEQRATLNLPAAHVRRRMILVGANPSGEGTSKWQQIRQMNIEPDTQKTYVWDWESALGQPDARVREQVLELAADPRAAWCDYGYSGWAETENNSFVCAYHHGGGDTPGYEPGKTSFVRATRFGGSDFER</sequence>
<dbReference type="InterPro" id="IPR011040">
    <property type="entry name" value="Sialidase"/>
</dbReference>
<accession>A0A2Z6AVI1</accession>
<dbReference type="PANTHER" id="PTHR43752">
    <property type="entry name" value="BNR/ASP-BOX REPEAT FAMILY PROTEIN"/>
    <property type="match status" value="1"/>
</dbReference>
<reference evidence="3 4" key="1">
    <citation type="journal article" date="2018" name="Sci. Adv.">
        <title>Multi-heme cytochromes provide a pathway for survival in energy-limited environments.</title>
        <authorList>
            <person name="Deng X."/>
            <person name="Dohmae N."/>
            <person name="Nealson K.H."/>
            <person name="Hashimoto K."/>
            <person name="Okamoto A."/>
        </authorList>
    </citation>
    <scope>NUCLEOTIDE SEQUENCE [LARGE SCALE GENOMIC DNA]</scope>
    <source>
        <strain evidence="3 4">IS5</strain>
    </source>
</reference>
<dbReference type="Gene3D" id="2.120.10.10">
    <property type="match status" value="1"/>
</dbReference>
<name>A0A2Z6AVI1_9BACT</name>
<protein>
    <submittedName>
        <fullName evidence="3">Sialidase</fullName>
    </submittedName>
</protein>
<feature type="domain" description="Sialidase" evidence="2">
    <location>
        <begin position="98"/>
        <end position="227"/>
    </location>
</feature>
<evidence type="ECO:0000313" key="4">
    <source>
        <dbReference type="Proteomes" id="UP000269883"/>
    </source>
</evidence>
<evidence type="ECO:0000313" key="3">
    <source>
        <dbReference type="EMBL" id="BBD07244.1"/>
    </source>
</evidence>
<dbReference type="PANTHER" id="PTHR43752:SF2">
    <property type="entry name" value="BNR_ASP-BOX REPEAT FAMILY PROTEIN"/>
    <property type="match status" value="1"/>
</dbReference>
<dbReference type="SUPFAM" id="SSF50939">
    <property type="entry name" value="Sialidases"/>
    <property type="match status" value="1"/>
</dbReference>
<feature type="region of interest" description="Disordered" evidence="1">
    <location>
        <begin position="59"/>
        <end position="79"/>
    </location>
</feature>
<dbReference type="CDD" id="cd15482">
    <property type="entry name" value="Sialidase_non-viral"/>
    <property type="match status" value="1"/>
</dbReference>
<dbReference type="Pfam" id="PF13088">
    <property type="entry name" value="BNR_2"/>
    <property type="match status" value="1"/>
</dbReference>
<evidence type="ECO:0000259" key="2">
    <source>
        <dbReference type="Pfam" id="PF13088"/>
    </source>
</evidence>
<dbReference type="RefSeq" id="WP_126376332.1">
    <property type="nucleotide sequence ID" value="NZ_AP017378.1"/>
</dbReference>
<keyword evidence="4" id="KW-1185">Reference proteome</keyword>
<dbReference type="EMBL" id="AP017378">
    <property type="protein sequence ID" value="BBD07244.1"/>
    <property type="molecule type" value="Genomic_DNA"/>
</dbReference>
<gene>
    <name evidence="3" type="ORF">DFE_0518</name>
</gene>
<organism evidence="3 4">
    <name type="scientific">Desulfovibrio ferrophilus</name>
    <dbReference type="NCBI Taxonomy" id="241368"/>
    <lineage>
        <taxon>Bacteria</taxon>
        <taxon>Pseudomonadati</taxon>
        <taxon>Thermodesulfobacteriota</taxon>
        <taxon>Desulfovibrionia</taxon>
        <taxon>Desulfovibrionales</taxon>
        <taxon>Desulfovibrionaceae</taxon>
        <taxon>Desulfovibrio</taxon>
    </lineage>
</organism>
<proteinExistence type="predicted"/>
<dbReference type="InterPro" id="IPR036278">
    <property type="entry name" value="Sialidase_sf"/>
</dbReference>
<evidence type="ECO:0000256" key="1">
    <source>
        <dbReference type="SAM" id="MobiDB-lite"/>
    </source>
</evidence>
<dbReference type="Proteomes" id="UP000269883">
    <property type="component" value="Chromosome"/>
</dbReference>